<keyword evidence="3" id="KW-1185">Reference proteome</keyword>
<dbReference type="RefSeq" id="YP_009856013.1">
    <property type="nucleotide sequence ID" value="NC_048849.1"/>
</dbReference>
<comment type="similarity">
    <text evidence="1">Belongs to the Tevenvirinae NAD--protein ADP-ribosyltransferase modA family.</text>
</comment>
<dbReference type="GO" id="GO:0044423">
    <property type="term" value="C:virion component"/>
    <property type="evidence" value="ECO:0007669"/>
    <property type="project" value="UniProtKB-UniRule"/>
</dbReference>
<evidence type="ECO:0000313" key="2">
    <source>
        <dbReference type="EMBL" id="QHS01659.1"/>
    </source>
</evidence>
<evidence type="ECO:0000256" key="1">
    <source>
        <dbReference type="HAMAP-Rule" id="MF_04142"/>
    </source>
</evidence>
<keyword evidence="1" id="KW-0808">Transferase</keyword>
<evidence type="ECO:0000313" key="3">
    <source>
        <dbReference type="Proteomes" id="UP000465071"/>
    </source>
</evidence>
<dbReference type="KEGG" id="vg:55626755"/>
<keyword evidence="1" id="KW-0946">Virion</keyword>
<dbReference type="Gene3D" id="3.90.176.10">
    <property type="entry name" value="Toxin ADP-ribosyltransferase, Chain A, domain 1"/>
    <property type="match status" value="1"/>
</dbReference>
<dbReference type="GeneID" id="55626755"/>
<dbReference type="EC" id="2.4.2.31" evidence="1"/>
<dbReference type="GO" id="GO:0016779">
    <property type="term" value="F:nucleotidyltransferase activity"/>
    <property type="evidence" value="ECO:0007669"/>
    <property type="project" value="UniProtKB-KW"/>
</dbReference>
<accession>A0A6B9Y0M0</accession>
<dbReference type="InterPro" id="IPR043662">
    <property type="entry name" value="ModB-like"/>
</dbReference>
<proteinExistence type="inferred from homology"/>
<gene>
    <name evidence="1 2" type="primary">modB</name>
    <name evidence="2" type="ORF">CPT_CIP9_123</name>
</gene>
<keyword evidence="1" id="KW-0328">Glycosyltransferase</keyword>
<organism evidence="2 3">
    <name type="scientific">Enterobacter phage vB_EclM_CIP9</name>
    <dbReference type="NCBI Taxonomy" id="2696340"/>
    <lineage>
        <taxon>Viruses</taxon>
        <taxon>Duplodnaviria</taxon>
        <taxon>Heunggongvirae</taxon>
        <taxon>Uroviricota</taxon>
        <taxon>Caudoviricetes</taxon>
        <taxon>Pantevenvirales</taxon>
        <taxon>Straboviridae</taxon>
        <taxon>Tevenvirinae</taxon>
        <taxon>Kanagawavirus</taxon>
        <taxon>Kanagawavirus cipnine</taxon>
    </lineage>
</organism>
<keyword evidence="1" id="KW-0548">Nucleotidyltransferase</keyword>
<dbReference type="HAMAP" id="MF_04142">
    <property type="entry name" value="MODB_T4"/>
    <property type="match status" value="1"/>
</dbReference>
<comment type="catalytic activity">
    <reaction evidence="1">
        <text>L-arginyl-[protein] + NAD(+) = N(omega)-(ADP-D-ribosyl)-L-arginyl-[protein] + nicotinamide + H(+)</text>
        <dbReference type="Rhea" id="RHEA:19149"/>
        <dbReference type="Rhea" id="RHEA-COMP:10532"/>
        <dbReference type="Rhea" id="RHEA-COMP:15087"/>
        <dbReference type="ChEBI" id="CHEBI:15378"/>
        <dbReference type="ChEBI" id="CHEBI:17154"/>
        <dbReference type="ChEBI" id="CHEBI:29965"/>
        <dbReference type="ChEBI" id="CHEBI:57540"/>
        <dbReference type="ChEBI" id="CHEBI:142554"/>
        <dbReference type="EC" id="2.4.2.31"/>
    </reaction>
</comment>
<comment type="function">
    <text evidence="1">ADP-ribosyltransferase that regulates transcription by ADP-ribosylation of host ribosomal protein S1. Additional identified targets include proteins involved in either translation or cellular metabolism such as elongation factor-Tu or trigger factor. Also reprograms the host's gene-expression system by RNAylating host ribosomal protein S1. ModB can attach NAD-capped RNAs to target proteins post-transcriptionally resulting in covalent RNA-protein conjugates.</text>
</comment>
<dbReference type="EMBL" id="MN882610">
    <property type="protein sequence ID" value="QHS01659.1"/>
    <property type="molecule type" value="Genomic_DNA"/>
</dbReference>
<protein>
    <recommendedName>
        <fullName evidence="1">NAD--protein ADP-ribosyltransferase modB</fullName>
        <ecNumber evidence="1">2.4.2.31</ecNumber>
    </recommendedName>
</protein>
<dbReference type="GO" id="GO:0106274">
    <property type="term" value="F:NAD+-protein-arginine ADP-ribosyltransferase activity"/>
    <property type="evidence" value="ECO:0007669"/>
    <property type="project" value="UniProtKB-UniRule"/>
</dbReference>
<dbReference type="Proteomes" id="UP000465071">
    <property type="component" value="Segment"/>
</dbReference>
<feature type="active site" evidence="1">
    <location>
        <position position="169"/>
    </location>
</feature>
<sequence>MLQVSTIKQLVLDEEEKERLYIQQRVDEKFTDQEQSILWLCMNDKNTDYIHELLNPIVRKHLSSTVPPLFRGISLLEANKIYDLAEGETFTLNRVTSFSSDFSTAKQFASKWHYDSQIVFRIKNCPYAFNYQEEMIQILLAAPDEEFMGQMEAKEQREDKLDMVQGECEFMLPSEATFRICSSQEVKDYGVETVYTIIDLELIEW</sequence>
<comment type="subcellular location">
    <subcellularLocation>
        <location evidence="1">Virion</location>
    </subcellularLocation>
    <text evidence="1">This protein is injected from the virion into the bacterial cell.</text>
</comment>
<name>A0A6B9Y0M0_9CAUD</name>
<reference evidence="3" key="1">
    <citation type="submission" date="2019-12" db="EMBL/GenBank/DDBJ databases">
        <authorList>
            <person name="Wang K."/>
            <person name="Tamayo M.G."/>
            <person name="Penner T.V."/>
            <person name="Cook B.W.M."/>
            <person name="Court D.A."/>
            <person name="Theriault S.S."/>
        </authorList>
    </citation>
    <scope>NUCLEOTIDE SEQUENCE [LARGE SCALE GENOMIC DNA]</scope>
</reference>
<feature type="binding site" evidence="1">
    <location>
        <position position="71"/>
    </location>
    <ligand>
        <name>NAD(+)</name>
        <dbReference type="ChEBI" id="CHEBI:57540"/>
    </ligand>
</feature>